<dbReference type="GO" id="GO:0009007">
    <property type="term" value="F:site-specific DNA-methyltransferase (adenine-specific) activity"/>
    <property type="evidence" value="ECO:0007669"/>
    <property type="project" value="UniProtKB-EC"/>
</dbReference>
<evidence type="ECO:0000259" key="7">
    <source>
        <dbReference type="PROSITE" id="PS50943"/>
    </source>
</evidence>
<feature type="domain" description="HTH cro/C1-type" evidence="7">
    <location>
        <begin position="12"/>
        <end position="66"/>
    </location>
</feature>
<dbReference type="GO" id="GO:0032259">
    <property type="term" value="P:methylation"/>
    <property type="evidence" value="ECO:0007669"/>
    <property type="project" value="UniProtKB-KW"/>
</dbReference>
<keyword evidence="3" id="KW-0489">Methyltransferase</keyword>
<dbReference type="SUPFAM" id="SSF47413">
    <property type="entry name" value="lambda repressor-like DNA-binding domains"/>
    <property type="match status" value="1"/>
</dbReference>
<dbReference type="InterPro" id="IPR029063">
    <property type="entry name" value="SAM-dependent_MTases_sf"/>
</dbReference>
<dbReference type="SMART" id="SM00530">
    <property type="entry name" value="HTH_XRE"/>
    <property type="match status" value="1"/>
</dbReference>
<dbReference type="Gene3D" id="1.10.260.40">
    <property type="entry name" value="lambda repressor-like DNA-binding domains"/>
    <property type="match status" value="1"/>
</dbReference>
<sequence>MLDTLISIGDTLKEIRETKGFHLQEVAEKTTINYTSLSRIETGKRLPTKPQVQILASFYKYSEQELIKQLISDKIIYEVQNEDFGLEGFILAEQKIKYGNSLFNDYENLDKFELHSRRYIGNKAKLTDWIMEIIRQETKGNETFIDVFSGTSIVAKEAMKTYKNVVLNDILISNNIAYQAFYDSENWNSKKIIDIVNEYNVLNPKDIKENYFSKNFGGKFYEHDISKLIGHIRQDIENRKNELNSKEYAILLTSLIYTIDRLANTVGHFDAYIKKPITKRPLNFRLIKTEDFAGAKIYKEDANKLVRKLKGDIAYIDPPYNSRQYSRFYHIYENLVQWKKPELFGVALKPEPENMSEYCTSRAKYAFKDLVENLNVKYLAVSYNNTYKSKSKSSANKIKYEEILEILNSVGETQQSQNPKAFFDSVFEVIQEYNLSHSYIKDIVPQELKDEWIKTYYAKFNKKGFDKLKADYNSSTEKSVLQLYLLLIFGFNRMLRFNSKGEYNLPVDFFKEIEFQEDDFVYLDPPYLITFSEYNKLWNEETEKRLLDFLEWLDAQNVKFAVSNVSHYKGKINQQFFEWRRQHNSFDIKSNYISYHDNSNKEFKEVLITNYEPEIFVPTQETINFTELETVLR</sequence>
<evidence type="ECO:0000256" key="4">
    <source>
        <dbReference type="ARBA" id="ARBA00022679"/>
    </source>
</evidence>
<evidence type="ECO:0000256" key="2">
    <source>
        <dbReference type="ARBA" id="ARBA00011900"/>
    </source>
</evidence>
<dbReference type="InterPro" id="IPR023095">
    <property type="entry name" value="Ade_MeTrfase_dom_2"/>
</dbReference>
<dbReference type="PANTHER" id="PTHR30481:SF3">
    <property type="entry name" value="DNA ADENINE METHYLASE"/>
    <property type="match status" value="1"/>
</dbReference>
<dbReference type="PROSITE" id="PS00092">
    <property type="entry name" value="N6_MTASE"/>
    <property type="match status" value="2"/>
</dbReference>
<dbReference type="GO" id="GO:0006298">
    <property type="term" value="P:mismatch repair"/>
    <property type="evidence" value="ECO:0007669"/>
    <property type="project" value="TreeGrafter"/>
</dbReference>
<reference evidence="8" key="3">
    <citation type="submission" date="2023-05" db="EMBL/GenBank/DDBJ databases">
        <authorList>
            <person name="Smith C.H."/>
        </authorList>
    </citation>
    <scope>NUCLEOTIDE SEQUENCE</scope>
    <source>
        <strain evidence="8">CHS0354</strain>
        <tissue evidence="8">Mantle</tissue>
    </source>
</reference>
<dbReference type="GO" id="GO:0009307">
    <property type="term" value="P:DNA restriction-modification system"/>
    <property type="evidence" value="ECO:0007669"/>
    <property type="project" value="InterPro"/>
</dbReference>
<reference evidence="8" key="2">
    <citation type="journal article" date="2021" name="Genome Biol. Evol.">
        <title>Developing a high-quality reference genome for a parasitic bivalve with doubly uniparental inheritance (Bivalvia: Unionida).</title>
        <authorList>
            <person name="Smith C.H."/>
        </authorList>
    </citation>
    <scope>NUCLEOTIDE SEQUENCE</scope>
    <source>
        <strain evidence="8">CHS0354</strain>
        <tissue evidence="8">Mantle</tissue>
    </source>
</reference>
<keyword evidence="9" id="KW-1185">Reference proteome</keyword>
<comment type="catalytic activity">
    <reaction evidence="6">
        <text>a 2'-deoxyadenosine in DNA + S-adenosyl-L-methionine = an N(6)-methyl-2'-deoxyadenosine in DNA + S-adenosyl-L-homocysteine + H(+)</text>
        <dbReference type="Rhea" id="RHEA:15197"/>
        <dbReference type="Rhea" id="RHEA-COMP:12418"/>
        <dbReference type="Rhea" id="RHEA-COMP:12419"/>
        <dbReference type="ChEBI" id="CHEBI:15378"/>
        <dbReference type="ChEBI" id="CHEBI:57856"/>
        <dbReference type="ChEBI" id="CHEBI:59789"/>
        <dbReference type="ChEBI" id="CHEBI:90615"/>
        <dbReference type="ChEBI" id="CHEBI:90616"/>
        <dbReference type="EC" id="2.1.1.72"/>
    </reaction>
</comment>
<dbReference type="PANTHER" id="PTHR30481">
    <property type="entry name" value="DNA ADENINE METHYLASE"/>
    <property type="match status" value="1"/>
</dbReference>
<keyword evidence="4" id="KW-0808">Transferase</keyword>
<dbReference type="InterPro" id="IPR001387">
    <property type="entry name" value="Cro/C1-type_HTH"/>
</dbReference>
<evidence type="ECO:0000313" key="8">
    <source>
        <dbReference type="EMBL" id="KAK3604848.1"/>
    </source>
</evidence>
<organism evidence="8 9">
    <name type="scientific">Potamilus streckersoni</name>
    <dbReference type="NCBI Taxonomy" id="2493646"/>
    <lineage>
        <taxon>Eukaryota</taxon>
        <taxon>Metazoa</taxon>
        <taxon>Spiralia</taxon>
        <taxon>Lophotrochozoa</taxon>
        <taxon>Mollusca</taxon>
        <taxon>Bivalvia</taxon>
        <taxon>Autobranchia</taxon>
        <taxon>Heteroconchia</taxon>
        <taxon>Palaeoheterodonta</taxon>
        <taxon>Unionida</taxon>
        <taxon>Unionoidea</taxon>
        <taxon>Unionidae</taxon>
        <taxon>Ambleminae</taxon>
        <taxon>Lampsilini</taxon>
        <taxon>Potamilus</taxon>
    </lineage>
</organism>
<evidence type="ECO:0000256" key="5">
    <source>
        <dbReference type="ARBA" id="ARBA00022691"/>
    </source>
</evidence>
<evidence type="ECO:0000256" key="6">
    <source>
        <dbReference type="ARBA" id="ARBA00047942"/>
    </source>
</evidence>
<evidence type="ECO:0000313" key="9">
    <source>
        <dbReference type="Proteomes" id="UP001195483"/>
    </source>
</evidence>
<protein>
    <recommendedName>
        <fullName evidence="2">site-specific DNA-methyltransferase (adenine-specific)</fullName>
        <ecNumber evidence="2">2.1.1.72</ecNumber>
    </recommendedName>
</protein>
<dbReference type="AlphaFoldDB" id="A0AAE0T7H3"/>
<dbReference type="GO" id="GO:0043565">
    <property type="term" value="F:sequence-specific DNA binding"/>
    <property type="evidence" value="ECO:0007669"/>
    <property type="project" value="TreeGrafter"/>
</dbReference>
<comment type="caution">
    <text evidence="8">The sequence shown here is derived from an EMBL/GenBank/DDBJ whole genome shotgun (WGS) entry which is preliminary data.</text>
</comment>
<gene>
    <name evidence="8" type="ORF">CHS0354_000510</name>
</gene>
<dbReference type="InterPro" id="IPR002052">
    <property type="entry name" value="DNA_methylase_N6_adenine_CS"/>
</dbReference>
<keyword evidence="5" id="KW-0949">S-adenosyl-L-methionine</keyword>
<evidence type="ECO:0000256" key="1">
    <source>
        <dbReference type="ARBA" id="ARBA00006594"/>
    </source>
</evidence>
<reference evidence="8" key="1">
    <citation type="journal article" date="2021" name="Genome Biol. Evol.">
        <title>A High-Quality Reference Genome for a Parasitic Bivalve with Doubly Uniparental Inheritance (Bivalvia: Unionida).</title>
        <authorList>
            <person name="Smith C.H."/>
        </authorList>
    </citation>
    <scope>NUCLEOTIDE SEQUENCE</scope>
    <source>
        <strain evidence="8">CHS0354</strain>
    </source>
</reference>
<dbReference type="EC" id="2.1.1.72" evidence="2"/>
<dbReference type="SUPFAM" id="SSF53335">
    <property type="entry name" value="S-adenosyl-L-methionine-dependent methyltransferases"/>
    <property type="match status" value="2"/>
</dbReference>
<dbReference type="EMBL" id="JAEAOA010000085">
    <property type="protein sequence ID" value="KAK3604848.1"/>
    <property type="molecule type" value="Genomic_DNA"/>
</dbReference>
<comment type="similarity">
    <text evidence="1">Belongs to the N(4)/N(6)-methyltransferase family.</text>
</comment>
<dbReference type="InterPro" id="IPR012327">
    <property type="entry name" value="MeTrfase_D12"/>
</dbReference>
<dbReference type="Proteomes" id="UP001195483">
    <property type="component" value="Unassembled WGS sequence"/>
</dbReference>
<dbReference type="Gene3D" id="1.10.1020.10">
    <property type="entry name" value="Adenine-specific Methyltransferase, Domain 2"/>
    <property type="match status" value="1"/>
</dbReference>
<evidence type="ECO:0000256" key="3">
    <source>
        <dbReference type="ARBA" id="ARBA00022603"/>
    </source>
</evidence>
<dbReference type="InterPro" id="IPR010982">
    <property type="entry name" value="Lambda_DNA-bd_dom_sf"/>
</dbReference>
<dbReference type="Pfam" id="PF02086">
    <property type="entry name" value="MethyltransfD12"/>
    <property type="match status" value="2"/>
</dbReference>
<proteinExistence type="inferred from homology"/>
<dbReference type="PRINTS" id="PR00505">
    <property type="entry name" value="D12N6MTFRASE"/>
</dbReference>
<name>A0AAE0T7H3_9BIVA</name>
<dbReference type="PROSITE" id="PS50943">
    <property type="entry name" value="HTH_CROC1"/>
    <property type="match status" value="1"/>
</dbReference>
<dbReference type="CDD" id="cd00093">
    <property type="entry name" value="HTH_XRE"/>
    <property type="match status" value="1"/>
</dbReference>
<dbReference type="GO" id="GO:1904047">
    <property type="term" value="F:S-adenosyl-L-methionine binding"/>
    <property type="evidence" value="ECO:0007669"/>
    <property type="project" value="TreeGrafter"/>
</dbReference>
<dbReference type="Gene3D" id="3.40.50.150">
    <property type="entry name" value="Vaccinia Virus protein VP39"/>
    <property type="match status" value="3"/>
</dbReference>
<accession>A0AAE0T7H3</accession>
<dbReference type="Pfam" id="PF01381">
    <property type="entry name" value="HTH_3"/>
    <property type="match status" value="1"/>
</dbReference>